<feature type="transmembrane region" description="Helical" evidence="1">
    <location>
        <begin position="213"/>
        <end position="234"/>
    </location>
</feature>
<dbReference type="OrthoDB" id="239293at2"/>
<keyword evidence="3" id="KW-1185">Reference proteome</keyword>
<evidence type="ECO:0000256" key="1">
    <source>
        <dbReference type="SAM" id="Phobius"/>
    </source>
</evidence>
<dbReference type="RefSeq" id="WP_145232428.1">
    <property type="nucleotide sequence ID" value="NZ_CP036343.1"/>
</dbReference>
<sequence length="445" mass="50807">MFHEPLKLQLRFLKMIVTLFALVLLIQTWRLWTPQTLFPQVPLFAWVSEIPATVDWLSFTIMGLSLICLLVLSVVPFLMKRSEGDDDPQFQRLCGCLFLLAFVLAVVFDQHRLQPWAYQFALGLLILTVLKPPRAIALFRLLVISIYFYSALSKCDASFVQTLGRQLAEGLFSAVGISTAYWSKQTLSWIATSFPVGEFLIAFGLFFRRTRQVALWVAVGMHLTLILAIGPLGLNHYQGVLIWNVYFILQDLILFHARFQNQKPVEPAESQVEERVSQSAVTGLARGVQILIWFALLAPLLEPTGYFDHWPSWGLYASHHDRVVLLIDEEAKWELPPDLQPFIDSPQPLSRWCRMRVERWSLADLGAPLYPQARFQLGVALAVGKAVEQNQAQNESQPRIRLLYESAADRWSGKRKIREYNGLSQIEPLTGEFLLNAAPRPFQIE</sequence>
<evidence type="ECO:0000313" key="3">
    <source>
        <dbReference type="Proteomes" id="UP000316855"/>
    </source>
</evidence>
<feature type="transmembrane region" description="Helical" evidence="1">
    <location>
        <begin position="90"/>
        <end position="107"/>
    </location>
</feature>
<feature type="transmembrane region" description="Helical" evidence="1">
    <location>
        <begin position="137"/>
        <end position="153"/>
    </location>
</feature>
<protein>
    <recommendedName>
        <fullName evidence="4">Vitamin K-dependent gamma-carboxylase</fullName>
    </recommendedName>
</protein>
<feature type="transmembrane region" description="Helical" evidence="1">
    <location>
        <begin position="56"/>
        <end position="78"/>
    </location>
</feature>
<accession>A0A517VNF9</accession>
<keyword evidence="1" id="KW-1133">Transmembrane helix</keyword>
<evidence type="ECO:0008006" key="4">
    <source>
        <dbReference type="Google" id="ProtNLM"/>
    </source>
</evidence>
<keyword evidence="1" id="KW-0472">Membrane</keyword>
<proteinExistence type="predicted"/>
<keyword evidence="1" id="KW-0812">Transmembrane</keyword>
<reference evidence="2 3" key="1">
    <citation type="submission" date="2019-02" db="EMBL/GenBank/DDBJ databases">
        <title>Deep-cultivation of Planctomycetes and their phenomic and genomic characterization uncovers novel biology.</title>
        <authorList>
            <person name="Wiegand S."/>
            <person name="Jogler M."/>
            <person name="Boedeker C."/>
            <person name="Pinto D."/>
            <person name="Vollmers J."/>
            <person name="Rivas-Marin E."/>
            <person name="Kohn T."/>
            <person name="Peeters S.H."/>
            <person name="Heuer A."/>
            <person name="Rast P."/>
            <person name="Oberbeckmann S."/>
            <person name="Bunk B."/>
            <person name="Jeske O."/>
            <person name="Meyerdierks A."/>
            <person name="Storesund J.E."/>
            <person name="Kallscheuer N."/>
            <person name="Luecker S."/>
            <person name="Lage O.M."/>
            <person name="Pohl T."/>
            <person name="Merkel B.J."/>
            <person name="Hornburger P."/>
            <person name="Mueller R.-W."/>
            <person name="Bruemmer F."/>
            <person name="Labrenz M."/>
            <person name="Spormann A.M."/>
            <person name="Op den Camp H."/>
            <person name="Overmann J."/>
            <person name="Amann R."/>
            <person name="Jetten M.S.M."/>
            <person name="Mascher T."/>
            <person name="Medema M.H."/>
            <person name="Devos D.P."/>
            <person name="Kaster A.-K."/>
            <person name="Ovreas L."/>
            <person name="Rohde M."/>
            <person name="Galperin M.Y."/>
            <person name="Jogler C."/>
        </authorList>
    </citation>
    <scope>NUCLEOTIDE SEQUENCE [LARGE SCALE GENOMIC DNA]</scope>
    <source>
        <strain evidence="2 3">Pan161</strain>
    </source>
</reference>
<gene>
    <name evidence="2" type="ORF">Pan161_62440</name>
</gene>
<dbReference type="EMBL" id="CP036343">
    <property type="protein sequence ID" value="QDT94548.1"/>
    <property type="molecule type" value="Genomic_DNA"/>
</dbReference>
<dbReference type="KEGG" id="gax:Pan161_62440"/>
<feature type="transmembrane region" description="Helical" evidence="1">
    <location>
        <begin position="187"/>
        <end position="206"/>
    </location>
</feature>
<dbReference type="AlphaFoldDB" id="A0A517VNF9"/>
<dbReference type="Proteomes" id="UP000316855">
    <property type="component" value="Chromosome"/>
</dbReference>
<feature type="transmembrane region" description="Helical" evidence="1">
    <location>
        <begin position="113"/>
        <end position="130"/>
    </location>
</feature>
<feature type="transmembrane region" description="Helical" evidence="1">
    <location>
        <begin position="12"/>
        <end position="32"/>
    </location>
</feature>
<name>A0A517VNF9_9PLAN</name>
<organism evidence="2 3">
    <name type="scientific">Gimesia algae</name>
    <dbReference type="NCBI Taxonomy" id="2527971"/>
    <lineage>
        <taxon>Bacteria</taxon>
        <taxon>Pseudomonadati</taxon>
        <taxon>Planctomycetota</taxon>
        <taxon>Planctomycetia</taxon>
        <taxon>Planctomycetales</taxon>
        <taxon>Planctomycetaceae</taxon>
        <taxon>Gimesia</taxon>
    </lineage>
</organism>
<evidence type="ECO:0000313" key="2">
    <source>
        <dbReference type="EMBL" id="QDT94548.1"/>
    </source>
</evidence>